<sequence>MTKAVTAQDVIKEFEQFSPRTYAVEGDRNGLMVGTLNKPIHTVMIALDVLEETMDEAIDKNVDLIIAHHPLLFRPLKQINVDTAMGRIVAKAIKHEITIYAAHTNLDVTEGGVNDLLAEKLKIHSADVLVPTYKENMWKFVGFVPRDHAESIRQALGEAGAGLIGEYSHCAFSVVGEGTFRPTDHANPYIGELNKQEVVEEERIETIVPKNSLQSVLNAFLAAHPYEEPAYDLIPLEEPSLVRGLGRIGNLEKPQSLRDYVKVVKEALGLDGVRVVGNLDKKIKKVAVLGGDGNKYVNQALHKGADVFVTGDLYYHVAQDAKMDGLTIIDAGHHIESIMKIGVTEELNKRMKAMGYAISVFPSTNSTDPFQFM</sequence>
<reference evidence="6 7" key="1">
    <citation type="journal article" date="2014" name="Gene">
        <title>A comparative genomic analysis of the alkalitolerant soil bacterium Bacillus lehensis G1.</title>
        <authorList>
            <person name="Noor Y.M."/>
            <person name="Samsulrizal N.H."/>
            <person name="Jema'on N.A."/>
            <person name="Low K.O."/>
            <person name="Ramli A.N."/>
            <person name="Alias N.I."/>
            <person name="Damis S.I."/>
            <person name="Fuzi S.F."/>
            <person name="Isa M.N."/>
            <person name="Murad A.M."/>
            <person name="Raih M.F."/>
            <person name="Bakar F.D."/>
            <person name="Najimudin N."/>
            <person name="Mahadi N.M."/>
            <person name="Illias R.M."/>
        </authorList>
    </citation>
    <scope>NUCLEOTIDE SEQUENCE [LARGE SCALE GENOMIC DNA]</scope>
    <source>
        <strain evidence="6 7">G1</strain>
    </source>
</reference>
<feature type="binding site" evidence="5">
    <location>
        <position position="69"/>
    </location>
    <ligand>
        <name>a divalent metal cation</name>
        <dbReference type="ChEBI" id="CHEBI:60240"/>
        <label>1</label>
    </ligand>
</feature>
<dbReference type="EMBL" id="CP003923">
    <property type="protein sequence ID" value="AIC94079.1"/>
    <property type="molecule type" value="Genomic_DNA"/>
</dbReference>
<dbReference type="InterPro" id="IPR017221">
    <property type="entry name" value="DUF34/NIF3_bac"/>
</dbReference>
<keyword evidence="7" id="KW-1185">Reference proteome</keyword>
<dbReference type="eggNOG" id="COG0327">
    <property type="taxonomic scope" value="Bacteria"/>
</dbReference>
<feature type="binding site" evidence="5">
    <location>
        <position position="68"/>
    </location>
    <ligand>
        <name>a divalent metal cation</name>
        <dbReference type="ChEBI" id="CHEBI:60240"/>
        <label>1</label>
    </ligand>
</feature>
<proteinExistence type="inferred from homology"/>
<dbReference type="RefSeq" id="WP_038478963.1">
    <property type="nucleotide sequence ID" value="NZ_CP003923.1"/>
</dbReference>
<evidence type="ECO:0000313" key="6">
    <source>
        <dbReference type="EMBL" id="AIC94079.1"/>
    </source>
</evidence>
<dbReference type="FunFam" id="3.30.70.120:FF:000006">
    <property type="entry name" value="GTP cyclohydrolase 1 type 2 homolog"/>
    <property type="match status" value="1"/>
</dbReference>
<dbReference type="PANTHER" id="PTHR13799">
    <property type="entry name" value="NGG1 INTERACTING FACTOR 3"/>
    <property type="match status" value="1"/>
</dbReference>
<dbReference type="InterPro" id="IPR002678">
    <property type="entry name" value="DUF34/NIF3"/>
</dbReference>
<name>A0A060M204_9BACI</name>
<dbReference type="InterPro" id="IPR015867">
    <property type="entry name" value="N-reg_PII/ATP_PRibTrfase_C"/>
</dbReference>
<dbReference type="NCBIfam" id="TIGR00486">
    <property type="entry name" value="YbgI_SA1388"/>
    <property type="match status" value="1"/>
</dbReference>
<dbReference type="Gene3D" id="3.40.1390.30">
    <property type="entry name" value="NIF3 (NGG1p interacting factor 3)-like"/>
    <property type="match status" value="1"/>
</dbReference>
<dbReference type="KEGG" id="ble:BleG1_1496"/>
<dbReference type="SUPFAM" id="SSF102705">
    <property type="entry name" value="NIF3 (NGG1p interacting factor 3)-like"/>
    <property type="match status" value="1"/>
</dbReference>
<evidence type="ECO:0000256" key="5">
    <source>
        <dbReference type="PIRSR" id="PIRSR602678-1"/>
    </source>
</evidence>
<accession>A0A060M204</accession>
<feature type="binding site" evidence="5">
    <location>
        <position position="107"/>
    </location>
    <ligand>
        <name>a divalent metal cation</name>
        <dbReference type="ChEBI" id="CHEBI:60240"/>
        <label>1</label>
    </ligand>
</feature>
<dbReference type="PIRSF" id="PIRSF037489">
    <property type="entry name" value="UCP037489_NIF3_YqfO"/>
    <property type="match status" value="1"/>
</dbReference>
<dbReference type="PANTHER" id="PTHR13799:SF14">
    <property type="entry name" value="GTP CYCLOHYDROLASE 1 TYPE 2 HOMOLOG"/>
    <property type="match status" value="1"/>
</dbReference>
<evidence type="ECO:0000256" key="2">
    <source>
        <dbReference type="ARBA" id="ARBA00022112"/>
    </source>
</evidence>
<dbReference type="Proteomes" id="UP000027142">
    <property type="component" value="Chromosome"/>
</dbReference>
<dbReference type="PATRIC" id="fig|1246626.3.peg.1486"/>
<evidence type="ECO:0000313" key="7">
    <source>
        <dbReference type="Proteomes" id="UP000027142"/>
    </source>
</evidence>
<evidence type="ECO:0000256" key="3">
    <source>
        <dbReference type="ARBA" id="ARBA00022723"/>
    </source>
</evidence>
<comment type="similarity">
    <text evidence="1 4">Belongs to the GTP cyclohydrolase I type 2/NIF3 family.</text>
</comment>
<dbReference type="HOGENOM" id="CLU_037423_1_0_9"/>
<dbReference type="STRING" id="1246626.BleG1_1496"/>
<dbReference type="GO" id="GO:0005737">
    <property type="term" value="C:cytoplasm"/>
    <property type="evidence" value="ECO:0007669"/>
    <property type="project" value="TreeGrafter"/>
</dbReference>
<dbReference type="GO" id="GO:0046872">
    <property type="term" value="F:metal ion binding"/>
    <property type="evidence" value="ECO:0007669"/>
    <property type="project" value="UniProtKB-UniRule"/>
</dbReference>
<dbReference type="AlphaFoldDB" id="A0A060M204"/>
<dbReference type="FunFam" id="3.40.1390.30:FF:000001">
    <property type="entry name" value="GTP cyclohydrolase 1 type 2"/>
    <property type="match status" value="1"/>
</dbReference>
<dbReference type="Pfam" id="PF01784">
    <property type="entry name" value="DUF34_NIF3"/>
    <property type="match status" value="1"/>
</dbReference>
<keyword evidence="3 4" id="KW-0479">Metal-binding</keyword>
<feature type="binding site" evidence="5">
    <location>
        <position position="336"/>
    </location>
    <ligand>
        <name>a divalent metal cation</name>
        <dbReference type="ChEBI" id="CHEBI:60240"/>
        <label>1</label>
    </ligand>
</feature>
<dbReference type="Gene3D" id="3.30.70.120">
    <property type="match status" value="1"/>
</dbReference>
<evidence type="ECO:0000256" key="1">
    <source>
        <dbReference type="ARBA" id="ARBA00006964"/>
    </source>
</evidence>
<protein>
    <recommendedName>
        <fullName evidence="2 4">GTP cyclohydrolase 1 type 2 homolog</fullName>
    </recommendedName>
</protein>
<organism evidence="6 7">
    <name type="scientific">Shouchella lehensis G1</name>
    <dbReference type="NCBI Taxonomy" id="1246626"/>
    <lineage>
        <taxon>Bacteria</taxon>
        <taxon>Bacillati</taxon>
        <taxon>Bacillota</taxon>
        <taxon>Bacilli</taxon>
        <taxon>Bacillales</taxon>
        <taxon>Bacillaceae</taxon>
        <taxon>Shouchella</taxon>
    </lineage>
</organism>
<dbReference type="InterPro" id="IPR036069">
    <property type="entry name" value="DUF34/NIF3_sf"/>
</dbReference>
<gene>
    <name evidence="6" type="ORF">BleG1_1496</name>
</gene>
<feature type="binding site" evidence="5">
    <location>
        <position position="333"/>
    </location>
    <ligand>
        <name>a divalent metal cation</name>
        <dbReference type="ChEBI" id="CHEBI:60240"/>
        <label>1</label>
    </ligand>
</feature>
<dbReference type="OrthoDB" id="9792792at2"/>
<evidence type="ECO:0000256" key="4">
    <source>
        <dbReference type="PIRNR" id="PIRNR037489"/>
    </source>
</evidence>